<dbReference type="GO" id="GO:0044877">
    <property type="term" value="F:protein-containing complex binding"/>
    <property type="evidence" value="ECO:0007669"/>
    <property type="project" value="TreeGrafter"/>
</dbReference>
<protein>
    <submittedName>
        <fullName evidence="2">NAD-dependent epimerase/dehydratase family protein</fullName>
    </submittedName>
</protein>
<dbReference type="PANTHER" id="PTHR12126">
    <property type="entry name" value="NADH-UBIQUINONE OXIDOREDUCTASE 39 KDA SUBUNIT-RELATED"/>
    <property type="match status" value="1"/>
</dbReference>
<name>A0A538SQZ7_UNCEI</name>
<dbReference type="AlphaFoldDB" id="A0A538SQZ7"/>
<accession>A0A538SQZ7</accession>
<dbReference type="SUPFAM" id="SSF51735">
    <property type="entry name" value="NAD(P)-binding Rossmann-fold domains"/>
    <property type="match status" value="1"/>
</dbReference>
<dbReference type="Proteomes" id="UP000319829">
    <property type="component" value="Unassembled WGS sequence"/>
</dbReference>
<evidence type="ECO:0000259" key="1">
    <source>
        <dbReference type="Pfam" id="PF01370"/>
    </source>
</evidence>
<dbReference type="PANTHER" id="PTHR12126:SF11">
    <property type="entry name" value="NADH DEHYDROGENASE [UBIQUINONE] 1 ALPHA SUBCOMPLEX SUBUNIT 9, MITOCHONDRIAL"/>
    <property type="match status" value="1"/>
</dbReference>
<sequence>MKLLVFGGTQFVGRHIVDTALSRGHQTTIFHRGKTNPGLFPTAVEILGDRDGGLDSLGGGSWDALIDVNGYVPRIVRDSARLLSGKVERYLFISTLSVLADPSVPGQDERAPRAAFDRVSTEEITKDTYGPLKAACEAVVEAEAEERAVILRPGFIVGPWDHTGRFNYWLRRASKGGDVLAPCGPETPMQFIDARDLAAFVLRAVETKMAGTYHTVGPAERWTWGRLFEECKKVTGGDARIVWLAEDFLAGRGVGPAELPMWFRGADGLAQTNCMKAVAGGLTFRPVADTIRDTLAWDSLHGRSDVGLSADRERELLAAWTEARETV</sequence>
<dbReference type="EMBL" id="VBOU01000080">
    <property type="protein sequence ID" value="TMQ53782.1"/>
    <property type="molecule type" value="Genomic_DNA"/>
</dbReference>
<dbReference type="Gene3D" id="3.40.50.720">
    <property type="entry name" value="NAD(P)-binding Rossmann-like Domain"/>
    <property type="match status" value="1"/>
</dbReference>
<evidence type="ECO:0000313" key="2">
    <source>
        <dbReference type="EMBL" id="TMQ53782.1"/>
    </source>
</evidence>
<feature type="domain" description="NAD-dependent epimerase/dehydratase" evidence="1">
    <location>
        <begin position="75"/>
        <end position="210"/>
    </location>
</feature>
<organism evidence="2 3">
    <name type="scientific">Eiseniibacteriota bacterium</name>
    <dbReference type="NCBI Taxonomy" id="2212470"/>
    <lineage>
        <taxon>Bacteria</taxon>
        <taxon>Candidatus Eiseniibacteriota</taxon>
    </lineage>
</organism>
<dbReference type="InterPro" id="IPR051207">
    <property type="entry name" value="ComplexI_NDUFA9_subunit"/>
</dbReference>
<gene>
    <name evidence="2" type="ORF">E6K74_08490</name>
</gene>
<dbReference type="Pfam" id="PF01370">
    <property type="entry name" value="Epimerase"/>
    <property type="match status" value="1"/>
</dbReference>
<dbReference type="InterPro" id="IPR036291">
    <property type="entry name" value="NAD(P)-bd_dom_sf"/>
</dbReference>
<proteinExistence type="predicted"/>
<dbReference type="InterPro" id="IPR001509">
    <property type="entry name" value="Epimerase_deHydtase"/>
</dbReference>
<evidence type="ECO:0000313" key="3">
    <source>
        <dbReference type="Proteomes" id="UP000319829"/>
    </source>
</evidence>
<reference evidence="2 3" key="1">
    <citation type="journal article" date="2019" name="Nat. Microbiol.">
        <title>Mediterranean grassland soil C-N compound turnover is dependent on rainfall and depth, and is mediated by genomically divergent microorganisms.</title>
        <authorList>
            <person name="Diamond S."/>
            <person name="Andeer P.F."/>
            <person name="Li Z."/>
            <person name="Crits-Christoph A."/>
            <person name="Burstein D."/>
            <person name="Anantharaman K."/>
            <person name="Lane K.R."/>
            <person name="Thomas B.C."/>
            <person name="Pan C."/>
            <person name="Northen T.R."/>
            <person name="Banfield J.F."/>
        </authorList>
    </citation>
    <scope>NUCLEOTIDE SEQUENCE [LARGE SCALE GENOMIC DNA]</scope>
    <source>
        <strain evidence="2">WS_4</strain>
    </source>
</reference>
<comment type="caution">
    <text evidence="2">The sequence shown here is derived from an EMBL/GenBank/DDBJ whole genome shotgun (WGS) entry which is preliminary data.</text>
</comment>